<sequence length="312" mass="36219">MKWMEKWKYHKKQPAFQTIIKYTSLRLLTHIMWVAVVISWLVWIALSMKELVRLTVGKELIEGIQITATMAINAILTLILVLVVLLILTIVIFYSLGRKVVFGVLLAVIFPLSLVSFFVSVAGERWGMMLLWIELYFVYLGFIWLGKRYRSWIHQQTDKDSHTTLFYVTCSLDELLAREKALFSVSENWETYTSEEISEMKVSKKLFLVGSTLPKELQQQEAHRNIEWTKSYHYTGMFFGLQITRSIKVLSKVDYLRFVGECLQSGRNIFHVGEHIVGVVLSESFTNRGVLSTEGSTNQDENIRRDEVSKEK</sequence>
<proteinExistence type="predicted"/>
<dbReference type="Proteomes" id="UP000586951">
    <property type="component" value="Unassembled WGS sequence"/>
</dbReference>
<feature type="transmembrane region" description="Helical" evidence="2">
    <location>
        <begin position="27"/>
        <end position="46"/>
    </location>
</feature>
<keyword evidence="2" id="KW-0472">Membrane</keyword>
<protein>
    <submittedName>
        <fullName evidence="3">Uncharacterized protein</fullName>
    </submittedName>
</protein>
<evidence type="ECO:0000256" key="2">
    <source>
        <dbReference type="SAM" id="Phobius"/>
    </source>
</evidence>
<feature type="compositionally biased region" description="Polar residues" evidence="1">
    <location>
        <begin position="291"/>
        <end position="300"/>
    </location>
</feature>
<comment type="caution">
    <text evidence="3">The sequence shown here is derived from an EMBL/GenBank/DDBJ whole genome shotgun (WGS) entry which is preliminary data.</text>
</comment>
<feature type="transmembrane region" description="Helical" evidence="2">
    <location>
        <begin position="66"/>
        <end position="93"/>
    </location>
</feature>
<accession>A0A841ZZV2</accession>
<dbReference type="EMBL" id="JAARRU010000010">
    <property type="protein sequence ID" value="MBC1567241.1"/>
    <property type="molecule type" value="Genomic_DNA"/>
</dbReference>
<evidence type="ECO:0000313" key="3">
    <source>
        <dbReference type="EMBL" id="MBC1567241.1"/>
    </source>
</evidence>
<feature type="compositionally biased region" description="Basic and acidic residues" evidence="1">
    <location>
        <begin position="301"/>
        <end position="312"/>
    </location>
</feature>
<feature type="transmembrane region" description="Helical" evidence="2">
    <location>
        <begin position="126"/>
        <end position="145"/>
    </location>
</feature>
<keyword evidence="2" id="KW-1133">Transmembrane helix</keyword>
<keyword evidence="2" id="KW-0812">Transmembrane</keyword>
<feature type="transmembrane region" description="Helical" evidence="2">
    <location>
        <begin position="100"/>
        <end position="120"/>
    </location>
</feature>
<dbReference type="RefSeq" id="WP_185419072.1">
    <property type="nucleotide sequence ID" value="NZ_JAARRU010000010.1"/>
</dbReference>
<organism evidence="3 4">
    <name type="scientific">Listeria booriae</name>
    <dbReference type="NCBI Taxonomy" id="1552123"/>
    <lineage>
        <taxon>Bacteria</taxon>
        <taxon>Bacillati</taxon>
        <taxon>Bacillota</taxon>
        <taxon>Bacilli</taxon>
        <taxon>Bacillales</taxon>
        <taxon>Listeriaceae</taxon>
        <taxon>Listeria</taxon>
    </lineage>
</organism>
<name>A0A841ZZV2_9LIST</name>
<evidence type="ECO:0000256" key="1">
    <source>
        <dbReference type="SAM" id="MobiDB-lite"/>
    </source>
</evidence>
<reference evidence="3 4" key="1">
    <citation type="submission" date="2020-03" db="EMBL/GenBank/DDBJ databases">
        <title>Soil Listeria distribution.</title>
        <authorList>
            <person name="Liao J."/>
            <person name="Wiedmann M."/>
        </authorList>
    </citation>
    <scope>NUCLEOTIDE SEQUENCE [LARGE SCALE GENOMIC DNA]</scope>
    <source>
        <strain evidence="3 4">FSL L7-1427</strain>
    </source>
</reference>
<dbReference type="AlphaFoldDB" id="A0A841ZZV2"/>
<feature type="region of interest" description="Disordered" evidence="1">
    <location>
        <begin position="291"/>
        <end position="312"/>
    </location>
</feature>
<evidence type="ECO:0000313" key="4">
    <source>
        <dbReference type="Proteomes" id="UP000586951"/>
    </source>
</evidence>
<gene>
    <name evidence="3" type="ORF">HB907_17665</name>
</gene>